<name>E0VLK2_PEDHC</name>
<organism>
    <name type="scientific">Pediculus humanus subsp. corporis</name>
    <name type="common">Body louse</name>
    <dbReference type="NCBI Taxonomy" id="121224"/>
    <lineage>
        <taxon>Eukaryota</taxon>
        <taxon>Metazoa</taxon>
        <taxon>Ecdysozoa</taxon>
        <taxon>Arthropoda</taxon>
        <taxon>Hexapoda</taxon>
        <taxon>Insecta</taxon>
        <taxon>Pterygota</taxon>
        <taxon>Neoptera</taxon>
        <taxon>Paraneoptera</taxon>
        <taxon>Psocodea</taxon>
        <taxon>Troctomorpha</taxon>
        <taxon>Phthiraptera</taxon>
        <taxon>Anoplura</taxon>
        <taxon>Pediculidae</taxon>
        <taxon>Pediculus</taxon>
    </lineage>
</organism>
<evidence type="ECO:0000256" key="2">
    <source>
        <dbReference type="ARBA" id="ARBA00022490"/>
    </source>
</evidence>
<keyword evidence="2" id="KW-0963">Cytoplasm</keyword>
<keyword evidence="10" id="KW-1185">Reference proteome</keyword>
<proteinExistence type="predicted"/>
<feature type="transmembrane region" description="Helical" evidence="7">
    <location>
        <begin position="12"/>
        <end position="32"/>
    </location>
</feature>
<dbReference type="OMA" id="YRFKEHV"/>
<evidence type="ECO:0000313" key="9">
    <source>
        <dbReference type="EnsemblMetazoa" id="PHUM288750-PA"/>
    </source>
</evidence>
<dbReference type="EMBL" id="DS235271">
    <property type="protein sequence ID" value="EEB14258.1"/>
    <property type="molecule type" value="Genomic_DNA"/>
</dbReference>
<dbReference type="GO" id="GO:0097431">
    <property type="term" value="C:mitotic spindle pole"/>
    <property type="evidence" value="ECO:0007669"/>
    <property type="project" value="TreeGrafter"/>
</dbReference>
<evidence type="ECO:0000313" key="8">
    <source>
        <dbReference type="EMBL" id="EEB14258.1"/>
    </source>
</evidence>
<accession>E0VLK2</accession>
<feature type="region of interest" description="Disordered" evidence="6">
    <location>
        <begin position="64"/>
        <end position="117"/>
    </location>
</feature>
<reference evidence="8" key="1">
    <citation type="submission" date="2007-04" db="EMBL/GenBank/DDBJ databases">
        <title>Annotation of Pediculus humanus corporis strain USDA.</title>
        <authorList>
            <person name="Kirkness E."/>
            <person name="Hannick L."/>
            <person name="Hass B."/>
            <person name="Bruggner R."/>
            <person name="Lawson D."/>
            <person name="Bidwell S."/>
            <person name="Joardar V."/>
            <person name="Caler E."/>
            <person name="Walenz B."/>
            <person name="Inman J."/>
            <person name="Schobel S."/>
            <person name="Galinsky K."/>
            <person name="Amedeo P."/>
            <person name="Strausberg R."/>
        </authorList>
    </citation>
    <scope>NUCLEOTIDE SEQUENCE</scope>
    <source>
        <strain evidence="8">USDA</strain>
    </source>
</reference>
<dbReference type="OrthoDB" id="512473at2759"/>
<dbReference type="GeneID" id="8229620"/>
<dbReference type="EMBL" id="AAZO01003351">
    <property type="status" value="NOT_ANNOTATED_CDS"/>
    <property type="molecule type" value="Genomic_DNA"/>
</dbReference>
<keyword evidence="5" id="KW-0206">Cytoskeleton</keyword>
<sequence length="343" mass="39014">MSDEKSSFGKKAAISFGIGAVIAGGSYLINWIQTRRQNNTNEAISNSSSITDLNLSKNFNGISKGNKKSDWNSSPCDSNKTDEMKKSFDSYESSSKPEKSKTEELTNPSECKGDSHNDLNELFKEVDDLFEKDGHSQKMALNLLKELKTSSLKNPNVLWRLAKGYQLIAKSQTDIELKKNFIISGLQHASEAIKLEFFNLDAHKWYALLIFMEYQYLPISEKKEKGSEFLKHANLVLFERKNDYLLHYSLAKFKYEGLTDNRLKNEFSEFGVSDVISELKLADSLSPKPCKEIKFLLAKCYLLDNDVAEALDWLKASWKVESKNDFDAKCDEEISSLLKKLQT</sequence>
<keyword evidence="4" id="KW-0802">TPR repeat</keyword>
<dbReference type="GO" id="GO:0005876">
    <property type="term" value="C:spindle microtubule"/>
    <property type="evidence" value="ECO:0007669"/>
    <property type="project" value="TreeGrafter"/>
</dbReference>
<keyword evidence="3" id="KW-0677">Repeat</keyword>
<evidence type="ECO:0000256" key="7">
    <source>
        <dbReference type="SAM" id="Phobius"/>
    </source>
</evidence>
<dbReference type="PANTHER" id="PTHR16056:SF16">
    <property type="entry name" value="REGULATOR OF MICROTUBULE DYNAMICS PROTEIN 1"/>
    <property type="match status" value="1"/>
</dbReference>
<dbReference type="GO" id="GO:0005739">
    <property type="term" value="C:mitochondrion"/>
    <property type="evidence" value="ECO:0007669"/>
    <property type="project" value="TreeGrafter"/>
</dbReference>
<evidence type="ECO:0000313" key="10">
    <source>
        <dbReference type="Proteomes" id="UP000009046"/>
    </source>
</evidence>
<feature type="compositionally biased region" description="Basic and acidic residues" evidence="6">
    <location>
        <begin position="79"/>
        <end position="104"/>
    </location>
</feature>
<evidence type="ECO:0000256" key="3">
    <source>
        <dbReference type="ARBA" id="ARBA00022737"/>
    </source>
</evidence>
<dbReference type="RefSeq" id="XP_002426996.1">
    <property type="nucleotide sequence ID" value="XM_002426951.1"/>
</dbReference>
<reference evidence="8" key="2">
    <citation type="submission" date="2007-04" db="EMBL/GenBank/DDBJ databases">
        <title>The genome of the human body louse.</title>
        <authorList>
            <consortium name="The Human Body Louse Genome Consortium"/>
            <person name="Kirkness E."/>
            <person name="Walenz B."/>
            <person name="Hass B."/>
            <person name="Bruggner R."/>
            <person name="Strausberg R."/>
        </authorList>
    </citation>
    <scope>NUCLEOTIDE SEQUENCE</scope>
    <source>
        <strain evidence="8">USDA</strain>
    </source>
</reference>
<protein>
    <recommendedName>
        <fullName evidence="11">Regulator of microtubule dynamics protein</fullName>
    </recommendedName>
</protein>
<dbReference type="STRING" id="121224.E0VLK2"/>
<dbReference type="GO" id="GO:0008017">
    <property type="term" value="F:microtubule binding"/>
    <property type="evidence" value="ECO:0007669"/>
    <property type="project" value="TreeGrafter"/>
</dbReference>
<evidence type="ECO:0000256" key="5">
    <source>
        <dbReference type="ARBA" id="ARBA00023212"/>
    </source>
</evidence>
<evidence type="ECO:0008006" key="11">
    <source>
        <dbReference type="Google" id="ProtNLM"/>
    </source>
</evidence>
<keyword evidence="7" id="KW-1133">Transmembrane helix</keyword>
<dbReference type="KEGG" id="phu:Phum_PHUM288750"/>
<evidence type="ECO:0000256" key="4">
    <source>
        <dbReference type="ARBA" id="ARBA00022803"/>
    </source>
</evidence>
<keyword evidence="7" id="KW-0812">Transmembrane</keyword>
<dbReference type="AlphaFoldDB" id="E0VLK2"/>
<evidence type="ECO:0000256" key="6">
    <source>
        <dbReference type="SAM" id="MobiDB-lite"/>
    </source>
</evidence>
<gene>
    <name evidence="9" type="primary">8229620</name>
    <name evidence="8" type="ORF">Phum_PHUM288750</name>
</gene>
<dbReference type="Pfam" id="PF21033">
    <property type="entry name" value="RMD1-3"/>
    <property type="match status" value="1"/>
</dbReference>
<dbReference type="eggNOG" id="ENOG502QS2U">
    <property type="taxonomic scope" value="Eukaryota"/>
</dbReference>
<dbReference type="CTD" id="8229620"/>
<dbReference type="InParanoid" id="E0VLK2"/>
<evidence type="ECO:0000256" key="1">
    <source>
        <dbReference type="ARBA" id="ARBA00004245"/>
    </source>
</evidence>
<comment type="subcellular location">
    <subcellularLocation>
        <location evidence="1">Cytoplasm</location>
        <location evidence="1">Cytoskeleton</location>
    </subcellularLocation>
</comment>
<dbReference type="Proteomes" id="UP000009046">
    <property type="component" value="Unassembled WGS sequence"/>
</dbReference>
<dbReference type="HOGENOM" id="CLU_809645_0_0_1"/>
<dbReference type="PANTHER" id="PTHR16056">
    <property type="entry name" value="REGULATOR OF MICROTUBULE DYNAMICS PROTEIN"/>
    <property type="match status" value="1"/>
</dbReference>
<dbReference type="VEuPathDB" id="VectorBase:PHUM288750"/>
<keyword evidence="7" id="KW-0472">Membrane</keyword>
<dbReference type="EnsemblMetazoa" id="PHUM288750-RA">
    <property type="protein sequence ID" value="PHUM288750-PA"/>
    <property type="gene ID" value="PHUM288750"/>
</dbReference>
<dbReference type="InterPro" id="IPR049039">
    <property type="entry name" value="RMD1-3_a_helical_rpt"/>
</dbReference>
<reference evidence="9" key="3">
    <citation type="submission" date="2020-05" db="UniProtKB">
        <authorList>
            <consortium name="EnsemblMetazoa"/>
        </authorList>
    </citation>
    <scope>IDENTIFICATION</scope>
    <source>
        <strain evidence="9">USDA</strain>
    </source>
</reference>